<dbReference type="Proteomes" id="UP000219636">
    <property type="component" value="Unassembled WGS sequence"/>
</dbReference>
<organism evidence="1 2">
    <name type="scientific">Ureibacillus xyleni</name>
    <dbReference type="NCBI Taxonomy" id="614648"/>
    <lineage>
        <taxon>Bacteria</taxon>
        <taxon>Bacillati</taxon>
        <taxon>Bacillota</taxon>
        <taxon>Bacilli</taxon>
        <taxon>Bacillales</taxon>
        <taxon>Caryophanaceae</taxon>
        <taxon>Ureibacillus</taxon>
    </lineage>
</organism>
<evidence type="ECO:0000313" key="2">
    <source>
        <dbReference type="Proteomes" id="UP000219636"/>
    </source>
</evidence>
<dbReference type="AlphaFoldDB" id="A0A285R8Y0"/>
<sequence>MTIRNKSSKDIEITTILQPGDAITRKNSSEAFKNKMIKEQGRGVDERGPFVMAKSENLMELEKLRDNQKLTVTDRRYLMILLLLADFNHFDKEKTPLISKGKKLSKEMAADIWGVAEETAKKKLNRLVKADILLTEVDETDKRRKFYYLNKQYFIKGIHKNRDEKFVKVFQNKLKEIIQNVSMLKHKRLKNKSIKKHINYDDVIGLLQAVIPYFHFETYYLVKNPDEKITLEGEPVLEALERNKKALKHLSLAHLCRISGLGDNETVKSYFEFLQEVGAVMITKTKGKIRYRIHPDLLFRLDGNGMDDYTKHVRSDFSQHDE</sequence>
<name>A0A285R8Y0_9BACL</name>
<keyword evidence="2" id="KW-1185">Reference proteome</keyword>
<dbReference type="EMBL" id="OBMQ01000001">
    <property type="protein sequence ID" value="SOB90344.1"/>
    <property type="molecule type" value="Genomic_DNA"/>
</dbReference>
<gene>
    <name evidence="1" type="ORF">SAMN05880501_101145</name>
</gene>
<accession>A0A285R8Y0</accession>
<reference evidence="2" key="1">
    <citation type="submission" date="2017-08" db="EMBL/GenBank/DDBJ databases">
        <authorList>
            <person name="Varghese N."/>
            <person name="Submissions S."/>
        </authorList>
    </citation>
    <scope>NUCLEOTIDE SEQUENCE [LARGE SCALE GENOMIC DNA]</scope>
    <source>
        <strain evidence="2">JC22</strain>
    </source>
</reference>
<protein>
    <submittedName>
        <fullName evidence="1">Uncharacterized protein</fullName>
    </submittedName>
</protein>
<dbReference type="RefSeq" id="WP_097071734.1">
    <property type="nucleotide sequence ID" value="NZ_OBMQ01000001.1"/>
</dbReference>
<dbReference type="OrthoDB" id="2564399at2"/>
<proteinExistence type="predicted"/>
<evidence type="ECO:0000313" key="1">
    <source>
        <dbReference type="EMBL" id="SOB90344.1"/>
    </source>
</evidence>